<organism evidence="1">
    <name type="scientific">uncultured Sulfurovum sp</name>
    <dbReference type="NCBI Taxonomy" id="269237"/>
    <lineage>
        <taxon>Bacteria</taxon>
        <taxon>Pseudomonadati</taxon>
        <taxon>Campylobacterota</taxon>
        <taxon>Epsilonproteobacteria</taxon>
        <taxon>Campylobacterales</taxon>
        <taxon>Sulfurovaceae</taxon>
        <taxon>Sulfurovum</taxon>
        <taxon>environmental samples</taxon>
    </lineage>
</organism>
<sequence length="176" mass="20210">MQNLKIHGLTSASPLYPTIEHYIAQTTKESKDNNLDTDYKNMLATCHGNDKKDPDNKHCDSSRGSAPFKYLNPLDKSCEQVLGYSPDGSIICMDETNKSDIEDDIDLLNLNFQTLKDNRKSVIIGIKKVIQFKRNKLKSKWNKEKFKKDELAKYTTLSNGVYKPFVQVIIYELEKL</sequence>
<proteinExistence type="predicted"/>
<dbReference type="AlphaFoldDB" id="A0A6S6U689"/>
<protein>
    <submittedName>
        <fullName evidence="1">Uncharacterized protein</fullName>
    </submittedName>
</protein>
<evidence type="ECO:0000313" key="1">
    <source>
        <dbReference type="EMBL" id="CAA6822229.1"/>
    </source>
</evidence>
<reference evidence="1" key="1">
    <citation type="submission" date="2020-01" db="EMBL/GenBank/DDBJ databases">
        <authorList>
            <person name="Meier V. D."/>
            <person name="Meier V D."/>
        </authorList>
    </citation>
    <scope>NUCLEOTIDE SEQUENCE</scope>
    <source>
        <strain evidence="1">HLG_WM_MAG_03</strain>
    </source>
</reference>
<name>A0A6S6U689_9BACT</name>
<dbReference type="EMBL" id="CACVAR010000334">
    <property type="protein sequence ID" value="CAA6822229.1"/>
    <property type="molecule type" value="Genomic_DNA"/>
</dbReference>
<gene>
    <name evidence="1" type="ORF">HELGO_WM55508</name>
</gene>
<accession>A0A6S6U689</accession>